<dbReference type="RefSeq" id="WP_005919564.1">
    <property type="nucleotide sequence ID" value="NZ_ALVD01000010.1"/>
</dbReference>
<dbReference type="PANTHER" id="PTHR30136">
    <property type="entry name" value="HELIX-TURN-HELIX TRANSCRIPTIONAL REGULATOR, ICLR FAMILY"/>
    <property type="match status" value="1"/>
</dbReference>
<dbReference type="SMART" id="SM00346">
    <property type="entry name" value="HTH_ICLR"/>
    <property type="match status" value="1"/>
</dbReference>
<organism evidence="7 8">
    <name type="scientific">Fusobacterium hwasookii ChDC F128</name>
    <dbReference type="NCBI Taxonomy" id="1216362"/>
    <lineage>
        <taxon>Bacteria</taxon>
        <taxon>Fusobacteriati</taxon>
        <taxon>Fusobacteriota</taxon>
        <taxon>Fusobacteriia</taxon>
        <taxon>Fusobacteriales</taxon>
        <taxon>Fusobacteriaceae</taxon>
        <taxon>Fusobacterium</taxon>
    </lineage>
</organism>
<dbReference type="InterPro" id="IPR036388">
    <property type="entry name" value="WH-like_DNA-bd_sf"/>
</dbReference>
<evidence type="ECO:0000256" key="4">
    <source>
        <dbReference type="SAM" id="Coils"/>
    </source>
</evidence>
<dbReference type="PANTHER" id="PTHR30136:SF24">
    <property type="entry name" value="HTH-TYPE TRANSCRIPTIONAL REPRESSOR ALLR"/>
    <property type="match status" value="1"/>
</dbReference>
<dbReference type="Gene3D" id="1.10.10.10">
    <property type="entry name" value="Winged helix-like DNA-binding domain superfamily/Winged helix DNA-binding domain"/>
    <property type="match status" value="1"/>
</dbReference>
<evidence type="ECO:0000256" key="1">
    <source>
        <dbReference type="ARBA" id="ARBA00023015"/>
    </source>
</evidence>
<keyword evidence="3" id="KW-0804">Transcription</keyword>
<sequence length="263" mass="30099">MEKSMEKSINVIQSIQRAINILNCFNQNELELSLNVISEKVKLNINTTRGLVNSLVANKLIYHNKKNNTYSIGDYFLIKSNLVLNNNMNRAKELSTDLLDLLSQKFNVSSRLQIITDDSIFTALTVDPQNSHYILTSTKSLNFPLHATSSGKLFLCYKKKDLSKIKLEKFTENTIINIEKLKEELDRIKKNKYSTEIDEIGFGVSSIAVPIFDWRYSNEEISSIFGTISVTALTPIIKKLKLDIIKELKKIVKTLEIRLFESE</sequence>
<keyword evidence="8" id="KW-1185">Reference proteome</keyword>
<feature type="domain" description="HTH iclR-type" evidence="5">
    <location>
        <begin position="12"/>
        <end position="74"/>
    </location>
</feature>
<evidence type="ECO:0000256" key="2">
    <source>
        <dbReference type="ARBA" id="ARBA00023125"/>
    </source>
</evidence>
<comment type="caution">
    <text evidence="7">The sequence shown here is derived from an EMBL/GenBank/DDBJ whole genome shotgun (WGS) entry which is preliminary data.</text>
</comment>
<keyword evidence="4" id="KW-0175">Coiled coil</keyword>
<dbReference type="Gene3D" id="3.30.450.40">
    <property type="match status" value="1"/>
</dbReference>
<evidence type="ECO:0000259" key="5">
    <source>
        <dbReference type="PROSITE" id="PS51077"/>
    </source>
</evidence>
<feature type="coiled-coil region" evidence="4">
    <location>
        <begin position="171"/>
        <end position="198"/>
    </location>
</feature>
<proteinExistence type="predicted"/>
<keyword evidence="2" id="KW-0238">DNA-binding</keyword>
<dbReference type="InterPro" id="IPR050707">
    <property type="entry name" value="HTH_MetabolicPath_Reg"/>
</dbReference>
<name>A0ABP2R283_9FUSO</name>
<evidence type="ECO:0000313" key="7">
    <source>
        <dbReference type="EMBL" id="EJU06866.1"/>
    </source>
</evidence>
<dbReference type="Pfam" id="PF09339">
    <property type="entry name" value="HTH_IclR"/>
    <property type="match status" value="1"/>
</dbReference>
<dbReference type="SUPFAM" id="SSF46785">
    <property type="entry name" value="Winged helix' DNA-binding domain"/>
    <property type="match status" value="1"/>
</dbReference>
<dbReference type="PROSITE" id="PS51077">
    <property type="entry name" value="HTH_ICLR"/>
    <property type="match status" value="1"/>
</dbReference>
<accession>A0ABP2R283</accession>
<dbReference type="InterPro" id="IPR005471">
    <property type="entry name" value="Tscrpt_reg_IclR_N"/>
</dbReference>
<dbReference type="SUPFAM" id="SSF55781">
    <property type="entry name" value="GAF domain-like"/>
    <property type="match status" value="1"/>
</dbReference>
<dbReference type="Pfam" id="PF01614">
    <property type="entry name" value="IclR_C"/>
    <property type="match status" value="1"/>
</dbReference>
<dbReference type="Proteomes" id="UP000004829">
    <property type="component" value="Unassembled WGS sequence"/>
</dbReference>
<reference evidence="8" key="1">
    <citation type="journal article" date="2012" name="J. Bacteriol.">
        <title>Draft Genome Sequence of Fusobacterium nucleatum ChDC F128, Isolated from a Periodontitis Lesion.</title>
        <authorList>
            <person name="Park S.N."/>
            <person name="Kong S.W."/>
            <person name="Kim H.S."/>
            <person name="Park M.S."/>
            <person name="Lee J.W."/>
            <person name="Cho E."/>
            <person name="Lim Y.K."/>
            <person name="Choi M.H."/>
            <person name="Chang Y.H."/>
            <person name="Shin J.H."/>
            <person name="Park H.S."/>
            <person name="Choi S.H."/>
            <person name="Kook J.K."/>
        </authorList>
    </citation>
    <scope>NUCLEOTIDE SEQUENCE [LARGE SCALE GENOMIC DNA]</scope>
    <source>
        <strain evidence="8">ChDC F128</strain>
    </source>
</reference>
<evidence type="ECO:0000256" key="3">
    <source>
        <dbReference type="ARBA" id="ARBA00023163"/>
    </source>
</evidence>
<dbReference type="InterPro" id="IPR014757">
    <property type="entry name" value="Tscrpt_reg_IclR_C"/>
</dbReference>
<dbReference type="EMBL" id="ALVD01000010">
    <property type="protein sequence ID" value="EJU06866.1"/>
    <property type="molecule type" value="Genomic_DNA"/>
</dbReference>
<feature type="domain" description="IclR-ED" evidence="6">
    <location>
        <begin position="68"/>
        <end position="263"/>
    </location>
</feature>
<dbReference type="InterPro" id="IPR029016">
    <property type="entry name" value="GAF-like_dom_sf"/>
</dbReference>
<protein>
    <submittedName>
        <fullName evidence="7">Transcriptional regulator, IclR family protein</fullName>
    </submittedName>
</protein>
<gene>
    <name evidence="7" type="ORF">B437_10485</name>
</gene>
<keyword evidence="1" id="KW-0805">Transcription regulation</keyword>
<evidence type="ECO:0000313" key="8">
    <source>
        <dbReference type="Proteomes" id="UP000004829"/>
    </source>
</evidence>
<dbReference type="InterPro" id="IPR036390">
    <property type="entry name" value="WH_DNA-bd_sf"/>
</dbReference>
<dbReference type="PROSITE" id="PS51078">
    <property type="entry name" value="ICLR_ED"/>
    <property type="match status" value="1"/>
</dbReference>
<evidence type="ECO:0000259" key="6">
    <source>
        <dbReference type="PROSITE" id="PS51078"/>
    </source>
</evidence>